<proteinExistence type="predicted"/>
<keyword evidence="2" id="KW-1185">Reference proteome</keyword>
<sequence>MDFGRFYSIFSVFKREALHYQPYGSLPEQSTVHAIAFSPDGTRMAVANDKEIVIWRLSDMKPVEGCDPKSPTRCMVWLDNDHLLSGTGDGNLLCITKQTSPRPRLTVTQFAGHQHPISSIDVDRLSPRCATTAGEEVGIWSHSNGCTDWLCDFYLPEPPKFAHNQDVPVKALSAKWAQWQDNLLVSYENHGVVLWNTRNSQTIRSIERNGAYISLAPPTSSAEQLVAMSTSSLGVDVYDIGSGRACGTLLVQTQIQGAIEESSPISFAHDGLAVLGGGYDGDLHLWDVDTRSVVQVLRHDGPVTALSTFYRYHGDIFYTATATEGQNNKSTVRFWKTVDIGVCLRAIR</sequence>
<reference evidence="1 2" key="1">
    <citation type="journal article" date="2019" name="Nat. Ecol. Evol.">
        <title>Megaphylogeny resolves global patterns of mushroom evolution.</title>
        <authorList>
            <person name="Varga T."/>
            <person name="Krizsan K."/>
            <person name="Foldi C."/>
            <person name="Dima B."/>
            <person name="Sanchez-Garcia M."/>
            <person name="Sanchez-Ramirez S."/>
            <person name="Szollosi G.J."/>
            <person name="Szarkandi J.G."/>
            <person name="Papp V."/>
            <person name="Albert L."/>
            <person name="Andreopoulos W."/>
            <person name="Angelini C."/>
            <person name="Antonin V."/>
            <person name="Barry K.W."/>
            <person name="Bougher N.L."/>
            <person name="Buchanan P."/>
            <person name="Buyck B."/>
            <person name="Bense V."/>
            <person name="Catcheside P."/>
            <person name="Chovatia M."/>
            <person name="Cooper J."/>
            <person name="Damon W."/>
            <person name="Desjardin D."/>
            <person name="Finy P."/>
            <person name="Geml J."/>
            <person name="Haridas S."/>
            <person name="Hughes K."/>
            <person name="Justo A."/>
            <person name="Karasinski D."/>
            <person name="Kautmanova I."/>
            <person name="Kiss B."/>
            <person name="Kocsube S."/>
            <person name="Kotiranta H."/>
            <person name="LaButti K.M."/>
            <person name="Lechner B.E."/>
            <person name="Liimatainen K."/>
            <person name="Lipzen A."/>
            <person name="Lukacs Z."/>
            <person name="Mihaltcheva S."/>
            <person name="Morgado L.N."/>
            <person name="Niskanen T."/>
            <person name="Noordeloos M.E."/>
            <person name="Ohm R.A."/>
            <person name="Ortiz-Santana B."/>
            <person name="Ovrebo C."/>
            <person name="Racz N."/>
            <person name="Riley R."/>
            <person name="Savchenko A."/>
            <person name="Shiryaev A."/>
            <person name="Soop K."/>
            <person name="Spirin V."/>
            <person name="Szebenyi C."/>
            <person name="Tomsovsky M."/>
            <person name="Tulloss R.E."/>
            <person name="Uehling J."/>
            <person name="Grigoriev I.V."/>
            <person name="Vagvolgyi C."/>
            <person name="Papp T."/>
            <person name="Martin F.M."/>
            <person name="Miettinen O."/>
            <person name="Hibbett D.S."/>
            <person name="Nagy L.G."/>
        </authorList>
    </citation>
    <scope>NUCLEOTIDE SEQUENCE [LARGE SCALE GENOMIC DNA]</scope>
    <source>
        <strain evidence="1 2">NL-1719</strain>
    </source>
</reference>
<protein>
    <submittedName>
        <fullName evidence="1">WD40 repeat-like protein</fullName>
    </submittedName>
</protein>
<evidence type="ECO:0000313" key="2">
    <source>
        <dbReference type="Proteomes" id="UP000308600"/>
    </source>
</evidence>
<gene>
    <name evidence="1" type="ORF">BDN72DRAFT_903829</name>
</gene>
<name>A0ACD3A7R0_9AGAR</name>
<dbReference type="EMBL" id="ML208632">
    <property type="protein sequence ID" value="TFK61742.1"/>
    <property type="molecule type" value="Genomic_DNA"/>
</dbReference>
<evidence type="ECO:0000313" key="1">
    <source>
        <dbReference type="EMBL" id="TFK61742.1"/>
    </source>
</evidence>
<dbReference type="Proteomes" id="UP000308600">
    <property type="component" value="Unassembled WGS sequence"/>
</dbReference>
<accession>A0ACD3A7R0</accession>
<organism evidence="1 2">
    <name type="scientific">Pluteus cervinus</name>
    <dbReference type="NCBI Taxonomy" id="181527"/>
    <lineage>
        <taxon>Eukaryota</taxon>
        <taxon>Fungi</taxon>
        <taxon>Dikarya</taxon>
        <taxon>Basidiomycota</taxon>
        <taxon>Agaricomycotina</taxon>
        <taxon>Agaricomycetes</taxon>
        <taxon>Agaricomycetidae</taxon>
        <taxon>Agaricales</taxon>
        <taxon>Pluteineae</taxon>
        <taxon>Pluteaceae</taxon>
        <taxon>Pluteus</taxon>
    </lineage>
</organism>